<dbReference type="GO" id="GO:0005634">
    <property type="term" value="C:nucleus"/>
    <property type="evidence" value="ECO:0007669"/>
    <property type="project" value="UniProtKB-SubCell"/>
</dbReference>
<dbReference type="SUPFAM" id="SSF47459">
    <property type="entry name" value="HLH, helix-loop-helix DNA-binding domain"/>
    <property type="match status" value="1"/>
</dbReference>
<evidence type="ECO:0000256" key="2">
    <source>
        <dbReference type="ARBA" id="ARBA00023015"/>
    </source>
</evidence>
<sequence length="137" mass="15323">MAAAPARARADYDYLVKLLLIGDSGVGKSCLLLRFSDDSFTTSFITTIGPHSDQKRDKTSFLLEVIEYIQFLQEKVHKYEGSFQGWNHESAKLMPWRNSHRPAESFADQSRGINSGSGLALMFSAKFDENNSDVSLP</sequence>
<dbReference type="AlphaFoldDB" id="A0A438CG85"/>
<dbReference type="GO" id="GO:0003924">
    <property type="term" value="F:GTPase activity"/>
    <property type="evidence" value="ECO:0007669"/>
    <property type="project" value="InterPro"/>
</dbReference>
<name>A0A438CG85_VITVI</name>
<dbReference type="SMART" id="SM00175">
    <property type="entry name" value="RAB"/>
    <property type="match status" value="1"/>
</dbReference>
<dbReference type="InterPro" id="IPR027417">
    <property type="entry name" value="P-loop_NTPase"/>
</dbReference>
<dbReference type="InterPro" id="IPR001806">
    <property type="entry name" value="Small_GTPase"/>
</dbReference>
<comment type="caution">
    <text evidence="5">The sequence shown here is derived from an EMBL/GenBank/DDBJ whole genome shotgun (WGS) entry which is preliminary data.</text>
</comment>
<evidence type="ECO:0000313" key="5">
    <source>
        <dbReference type="EMBL" id="RVW22231.1"/>
    </source>
</evidence>
<dbReference type="GO" id="GO:0006351">
    <property type="term" value="P:DNA-templated transcription"/>
    <property type="evidence" value="ECO:0007669"/>
    <property type="project" value="InterPro"/>
</dbReference>
<evidence type="ECO:0000256" key="1">
    <source>
        <dbReference type="ARBA" id="ARBA00004123"/>
    </source>
</evidence>
<dbReference type="Proteomes" id="UP000288805">
    <property type="component" value="Unassembled WGS sequence"/>
</dbReference>
<keyword evidence="3" id="KW-0804">Transcription</keyword>
<dbReference type="Pfam" id="PF00071">
    <property type="entry name" value="Ras"/>
    <property type="match status" value="1"/>
</dbReference>
<dbReference type="InterPro" id="IPR036638">
    <property type="entry name" value="HLH_DNA-bd_sf"/>
</dbReference>
<dbReference type="SUPFAM" id="SSF52540">
    <property type="entry name" value="P-loop containing nucleoside triphosphate hydrolases"/>
    <property type="match status" value="1"/>
</dbReference>
<accession>A0A438CG85</accession>
<reference evidence="5 6" key="1">
    <citation type="journal article" date="2018" name="PLoS Genet.">
        <title>Population sequencing reveals clonal diversity and ancestral inbreeding in the grapevine cultivar Chardonnay.</title>
        <authorList>
            <person name="Roach M.J."/>
            <person name="Johnson D.L."/>
            <person name="Bohlmann J."/>
            <person name="van Vuuren H.J."/>
            <person name="Jones S.J."/>
            <person name="Pretorius I.S."/>
            <person name="Schmidt S.A."/>
            <person name="Borneman A.R."/>
        </authorList>
    </citation>
    <scope>NUCLEOTIDE SEQUENCE [LARGE SCALE GENOMIC DNA]</scope>
    <source>
        <strain evidence="6">cv. Chardonnay</strain>
        <tissue evidence="5">Leaf</tissue>
    </source>
</reference>
<dbReference type="InterPro" id="IPR044295">
    <property type="entry name" value="BIM1/2/3"/>
</dbReference>
<proteinExistence type="predicted"/>
<protein>
    <submittedName>
        <fullName evidence="5">Transcription factor BIM2</fullName>
    </submittedName>
</protein>
<dbReference type="PRINTS" id="PR00449">
    <property type="entry name" value="RASTRNSFRMNG"/>
</dbReference>
<evidence type="ECO:0000256" key="4">
    <source>
        <dbReference type="ARBA" id="ARBA00023242"/>
    </source>
</evidence>
<dbReference type="FunFam" id="3.40.50.300:FF:004206">
    <property type="entry name" value="RAB1B, member RAS oncogene family b"/>
    <property type="match status" value="1"/>
</dbReference>
<evidence type="ECO:0000313" key="6">
    <source>
        <dbReference type="Proteomes" id="UP000288805"/>
    </source>
</evidence>
<dbReference type="GO" id="GO:0003700">
    <property type="term" value="F:DNA-binding transcription factor activity"/>
    <property type="evidence" value="ECO:0007669"/>
    <property type="project" value="InterPro"/>
</dbReference>
<dbReference type="PANTHER" id="PTHR46412">
    <property type="entry name" value="BES1-INTERACTING MYC-LIKE PROTEIN"/>
    <property type="match status" value="1"/>
</dbReference>
<dbReference type="PANTHER" id="PTHR46412:SF3">
    <property type="entry name" value="TRANSCRIPTION FACTOR BIM1"/>
    <property type="match status" value="1"/>
</dbReference>
<keyword evidence="4" id="KW-0539">Nucleus</keyword>
<organism evidence="5 6">
    <name type="scientific">Vitis vinifera</name>
    <name type="common">Grape</name>
    <dbReference type="NCBI Taxonomy" id="29760"/>
    <lineage>
        <taxon>Eukaryota</taxon>
        <taxon>Viridiplantae</taxon>
        <taxon>Streptophyta</taxon>
        <taxon>Embryophyta</taxon>
        <taxon>Tracheophyta</taxon>
        <taxon>Spermatophyta</taxon>
        <taxon>Magnoliopsida</taxon>
        <taxon>eudicotyledons</taxon>
        <taxon>Gunneridae</taxon>
        <taxon>Pentapetalae</taxon>
        <taxon>rosids</taxon>
        <taxon>Vitales</taxon>
        <taxon>Vitaceae</taxon>
        <taxon>Viteae</taxon>
        <taxon>Vitis</taxon>
    </lineage>
</organism>
<dbReference type="GO" id="GO:0005525">
    <property type="term" value="F:GTP binding"/>
    <property type="evidence" value="ECO:0007669"/>
    <property type="project" value="InterPro"/>
</dbReference>
<keyword evidence="2" id="KW-0805">Transcription regulation</keyword>
<comment type="subcellular location">
    <subcellularLocation>
        <location evidence="1">Nucleus</location>
    </subcellularLocation>
</comment>
<dbReference type="GO" id="GO:0046983">
    <property type="term" value="F:protein dimerization activity"/>
    <property type="evidence" value="ECO:0007669"/>
    <property type="project" value="InterPro"/>
</dbReference>
<dbReference type="EMBL" id="QGNW01002243">
    <property type="protein sequence ID" value="RVW22231.1"/>
    <property type="molecule type" value="Genomic_DNA"/>
</dbReference>
<evidence type="ECO:0000256" key="3">
    <source>
        <dbReference type="ARBA" id="ARBA00023163"/>
    </source>
</evidence>
<gene>
    <name evidence="5" type="primary">BIM2_0</name>
    <name evidence="5" type="ORF">CK203_104036</name>
</gene>
<dbReference type="Gene3D" id="3.40.50.300">
    <property type="entry name" value="P-loop containing nucleotide triphosphate hydrolases"/>
    <property type="match status" value="1"/>
</dbReference>